<dbReference type="GO" id="GO:0005509">
    <property type="term" value="F:calcium ion binding"/>
    <property type="evidence" value="ECO:0007669"/>
    <property type="project" value="InterPro"/>
</dbReference>
<dbReference type="InterPro" id="IPR018247">
    <property type="entry name" value="EF_Hand_1_Ca_BS"/>
</dbReference>
<evidence type="ECO:0000313" key="3">
    <source>
        <dbReference type="Proteomes" id="UP000095287"/>
    </source>
</evidence>
<evidence type="ECO:0000313" key="4">
    <source>
        <dbReference type="WBParaSite" id="L893_g15595.t1"/>
    </source>
</evidence>
<feature type="domain" description="EF-hand" evidence="2">
    <location>
        <begin position="135"/>
        <end position="170"/>
    </location>
</feature>
<dbReference type="Proteomes" id="UP000095287">
    <property type="component" value="Unplaced"/>
</dbReference>
<evidence type="ECO:0000259" key="2">
    <source>
        <dbReference type="PROSITE" id="PS50222"/>
    </source>
</evidence>
<protein>
    <submittedName>
        <fullName evidence="4">EF-hand domain-containing protein</fullName>
    </submittedName>
</protein>
<dbReference type="SUPFAM" id="SSF47473">
    <property type="entry name" value="EF-hand"/>
    <property type="match status" value="1"/>
</dbReference>
<accession>A0A1I7YEL0</accession>
<name>A0A1I7YEL0_9BILA</name>
<dbReference type="Gene3D" id="1.10.238.10">
    <property type="entry name" value="EF-hand"/>
    <property type="match status" value="1"/>
</dbReference>
<keyword evidence="3" id="KW-1185">Reference proteome</keyword>
<proteinExistence type="predicted"/>
<organism evidence="3 4">
    <name type="scientific">Steinernema glaseri</name>
    <dbReference type="NCBI Taxonomy" id="37863"/>
    <lineage>
        <taxon>Eukaryota</taxon>
        <taxon>Metazoa</taxon>
        <taxon>Ecdysozoa</taxon>
        <taxon>Nematoda</taxon>
        <taxon>Chromadorea</taxon>
        <taxon>Rhabditida</taxon>
        <taxon>Tylenchina</taxon>
        <taxon>Panagrolaimomorpha</taxon>
        <taxon>Strongyloidoidea</taxon>
        <taxon>Steinernematidae</taxon>
        <taxon>Steinernema</taxon>
    </lineage>
</organism>
<evidence type="ECO:0000256" key="1">
    <source>
        <dbReference type="ARBA" id="ARBA00022837"/>
    </source>
</evidence>
<dbReference type="PROSITE" id="PS00018">
    <property type="entry name" value="EF_HAND_1"/>
    <property type="match status" value="1"/>
</dbReference>
<sequence>MSIVQWRQIFRTIFKNASDYEFADRIFMTIVGDRANRLITFEDLIICLYDLIQSFRGLPDDSRMVNSTSTTTASFTFSLMKPNEKGHVDEAAFIEYTKCIFELNNPSDSKTNSFGGVWASVREHPEKRVRKTHDYVEQLARKQFMSLDRDKDGLISLADVEFYFENARGGIEALVLQTESDLNAS</sequence>
<dbReference type="InterPro" id="IPR002048">
    <property type="entry name" value="EF_hand_dom"/>
</dbReference>
<keyword evidence="1" id="KW-0106">Calcium</keyword>
<reference evidence="4" key="1">
    <citation type="submission" date="2016-11" db="UniProtKB">
        <authorList>
            <consortium name="WormBaseParasite"/>
        </authorList>
    </citation>
    <scope>IDENTIFICATION</scope>
</reference>
<dbReference type="WBParaSite" id="L893_g15595.t1">
    <property type="protein sequence ID" value="L893_g15595.t1"/>
    <property type="gene ID" value="L893_g15595"/>
</dbReference>
<dbReference type="PROSITE" id="PS50222">
    <property type="entry name" value="EF_HAND_2"/>
    <property type="match status" value="1"/>
</dbReference>
<dbReference type="AlphaFoldDB" id="A0A1I7YEL0"/>
<dbReference type="InterPro" id="IPR011992">
    <property type="entry name" value="EF-hand-dom_pair"/>
</dbReference>